<name>A0AAN7QSN0_TRANT</name>
<comment type="caution">
    <text evidence="3">The sequence shown here is derived from an EMBL/GenBank/DDBJ whole genome shotgun (WGS) entry which is preliminary data.</text>
</comment>
<gene>
    <name evidence="3" type="ORF">SAY86_005600</name>
</gene>
<dbReference type="PROSITE" id="PS50275">
    <property type="entry name" value="SAC"/>
    <property type="match status" value="1"/>
</dbReference>
<feature type="transmembrane region" description="Helical" evidence="1">
    <location>
        <begin position="41"/>
        <end position="60"/>
    </location>
</feature>
<dbReference type="InterPro" id="IPR002013">
    <property type="entry name" value="SAC_dom"/>
</dbReference>
<dbReference type="EMBL" id="JAXQNO010000018">
    <property type="protein sequence ID" value="KAK4776912.1"/>
    <property type="molecule type" value="Genomic_DNA"/>
</dbReference>
<dbReference type="GO" id="GO:0043812">
    <property type="term" value="F:phosphatidylinositol-4-phosphate phosphatase activity"/>
    <property type="evidence" value="ECO:0007669"/>
    <property type="project" value="TreeGrafter"/>
</dbReference>
<organism evidence="3 4">
    <name type="scientific">Trapa natans</name>
    <name type="common">Water chestnut</name>
    <dbReference type="NCBI Taxonomy" id="22666"/>
    <lineage>
        <taxon>Eukaryota</taxon>
        <taxon>Viridiplantae</taxon>
        <taxon>Streptophyta</taxon>
        <taxon>Embryophyta</taxon>
        <taxon>Tracheophyta</taxon>
        <taxon>Spermatophyta</taxon>
        <taxon>Magnoliopsida</taxon>
        <taxon>eudicotyledons</taxon>
        <taxon>Gunneridae</taxon>
        <taxon>Pentapetalae</taxon>
        <taxon>rosids</taxon>
        <taxon>malvids</taxon>
        <taxon>Myrtales</taxon>
        <taxon>Lythraceae</taxon>
        <taxon>Trapa</taxon>
    </lineage>
</organism>
<keyword evidence="4" id="KW-1185">Reference proteome</keyword>
<dbReference type="AlphaFoldDB" id="A0AAN7QSN0"/>
<dbReference type="GO" id="GO:0005783">
    <property type="term" value="C:endoplasmic reticulum"/>
    <property type="evidence" value="ECO:0007669"/>
    <property type="project" value="TreeGrafter"/>
</dbReference>
<evidence type="ECO:0000313" key="3">
    <source>
        <dbReference type="EMBL" id="KAK4776912.1"/>
    </source>
</evidence>
<protein>
    <recommendedName>
        <fullName evidence="2">SAC domain-containing protein</fullName>
    </recommendedName>
</protein>
<keyword evidence="1" id="KW-0812">Transmembrane</keyword>
<sequence length="411" mass="46548">MENGSFSGGFRLYEELELHEFHFFFRIINDTYSTSLYKTSTIYGVVGTIRLLAGTYVLVITSRNEVGNFLGFPVYRVNSMRFLYCNEALKLSTSQEKRDEVYFSYRTDITLNLQRRYKLMDGWMTKSIWKQADPRFVWNKNLMEEFIECKLDMFIILLLQGNILNNVFFQTASLELKGSPGTISLISRRCTRRLGTRMWRRGANLEGDTANFIETEQILEIDGFMLSLLQTRGSIPLLWEQIVDLSYKPQLKIINNEETSKVVERHFHYLSQRYGGTLALDLTDKHGDEGQLGTAYALEVENLPNSVVIYKNSSPNENDAIDLISGHYTLNKCGLSPLQLSRSESFLYLPVASALIVGGVTVTTLSLQQAGRGGQQFISSAVWAGVAAGVMAMVKANRRQFCSRPGLCGLL</sequence>
<dbReference type="Proteomes" id="UP001346149">
    <property type="component" value="Unassembled WGS sequence"/>
</dbReference>
<reference evidence="3 4" key="1">
    <citation type="journal article" date="2023" name="Hortic Res">
        <title>Pangenome of water caltrop reveals structural variations and asymmetric subgenome divergence after allopolyploidization.</title>
        <authorList>
            <person name="Zhang X."/>
            <person name="Chen Y."/>
            <person name="Wang L."/>
            <person name="Yuan Y."/>
            <person name="Fang M."/>
            <person name="Shi L."/>
            <person name="Lu R."/>
            <person name="Comes H.P."/>
            <person name="Ma Y."/>
            <person name="Chen Y."/>
            <person name="Huang G."/>
            <person name="Zhou Y."/>
            <person name="Zheng Z."/>
            <person name="Qiu Y."/>
        </authorList>
    </citation>
    <scope>NUCLEOTIDE SEQUENCE [LARGE SCALE GENOMIC DNA]</scope>
    <source>
        <strain evidence="3">F231</strain>
    </source>
</reference>
<proteinExistence type="predicted"/>
<dbReference type="PANTHER" id="PTHR45662">
    <property type="entry name" value="PHOSPHATIDYLINOSITIDE PHOSPHATASE SAC1"/>
    <property type="match status" value="1"/>
</dbReference>
<dbReference type="PANTHER" id="PTHR45662:SF10">
    <property type="entry name" value="PHOSPHOINOSITIDE PHOSPHATASE SAC8"/>
    <property type="match status" value="1"/>
</dbReference>
<dbReference type="Pfam" id="PF02383">
    <property type="entry name" value="Syja_N"/>
    <property type="match status" value="1"/>
</dbReference>
<keyword evidence="1" id="KW-1133">Transmembrane helix</keyword>
<keyword evidence="1" id="KW-0472">Membrane</keyword>
<feature type="transmembrane region" description="Helical" evidence="1">
    <location>
        <begin position="377"/>
        <end position="394"/>
    </location>
</feature>
<feature type="transmembrane region" description="Helical" evidence="1">
    <location>
        <begin position="346"/>
        <end position="365"/>
    </location>
</feature>
<evidence type="ECO:0000313" key="4">
    <source>
        <dbReference type="Proteomes" id="UP001346149"/>
    </source>
</evidence>
<evidence type="ECO:0000256" key="1">
    <source>
        <dbReference type="SAM" id="Phobius"/>
    </source>
</evidence>
<evidence type="ECO:0000259" key="2">
    <source>
        <dbReference type="PROSITE" id="PS50275"/>
    </source>
</evidence>
<accession>A0AAN7QSN0</accession>
<feature type="domain" description="SAC" evidence="2">
    <location>
        <begin position="102"/>
        <end position="305"/>
    </location>
</feature>
<dbReference type="GO" id="GO:0046856">
    <property type="term" value="P:phosphatidylinositol dephosphorylation"/>
    <property type="evidence" value="ECO:0007669"/>
    <property type="project" value="TreeGrafter"/>
</dbReference>